<evidence type="ECO:0000313" key="3">
    <source>
        <dbReference type="Proteomes" id="UP001608902"/>
    </source>
</evidence>
<sequence length="265" mass="29760">MKLHVTCICGRRTGEMGCAEVERAYQKNLALKVAEEMSILGTFSSEHRVLQRSPSMDKYKCLPCDMECRRIMRNKKVANALNIATDADSNALDAEGQPIRTAPLYSDYLKKQVKTNARLVQEVEDALVELVQNVQMQASSTTQVHTFRPMSSDSRRFIHEYATYFRVETISYDAEPKRNVVATAKSGVSLIPFVLLTVAHGTCREKRSTAYRLCEAELESETSSSVPSLQKNYSWDTESGMQQLTSVANVVKRQTIDTESLAADR</sequence>
<protein>
    <recommendedName>
        <fullName evidence="1">R3H domain-containing protein</fullName>
    </recommendedName>
</protein>
<comment type="caution">
    <text evidence="2">The sequence shown here is derived from an EMBL/GenBank/DDBJ whole genome shotgun (WGS) entry which is preliminary data.</text>
</comment>
<dbReference type="Pfam" id="PF01424">
    <property type="entry name" value="R3H"/>
    <property type="match status" value="1"/>
</dbReference>
<keyword evidence="3" id="KW-1185">Reference proteome</keyword>
<dbReference type="PANTHER" id="PTHR12360:SF12">
    <property type="entry name" value="TRANSCRIPTIONAL REPRESSOR NF-X1"/>
    <property type="match status" value="1"/>
</dbReference>
<dbReference type="AlphaFoldDB" id="A0ABD6E3A5"/>
<dbReference type="InterPro" id="IPR034078">
    <property type="entry name" value="NFX1_fam"/>
</dbReference>
<dbReference type="PROSITE" id="PS51061">
    <property type="entry name" value="R3H"/>
    <property type="match status" value="1"/>
</dbReference>
<name>A0ABD6E3A5_9BILA</name>
<reference evidence="2 3" key="1">
    <citation type="submission" date="2024-08" db="EMBL/GenBank/DDBJ databases">
        <title>Gnathostoma spinigerum genome.</title>
        <authorList>
            <person name="Gonzalez-Bertolin B."/>
            <person name="Monzon S."/>
            <person name="Zaballos A."/>
            <person name="Jimenez P."/>
            <person name="Dekumyoy P."/>
            <person name="Varona S."/>
            <person name="Cuesta I."/>
            <person name="Sumanam S."/>
            <person name="Adisakwattana P."/>
            <person name="Gasser R.B."/>
            <person name="Hernandez-Gonzalez A."/>
            <person name="Young N.D."/>
            <person name="Perteguer M.J."/>
        </authorList>
    </citation>
    <scope>NUCLEOTIDE SEQUENCE [LARGE SCALE GENOMIC DNA]</scope>
    <source>
        <strain evidence="2">AL3</strain>
        <tissue evidence="2">Liver</tissue>
    </source>
</reference>
<gene>
    <name evidence="2" type="ORF">AB6A40_000026</name>
</gene>
<dbReference type="EMBL" id="JBGFUD010000005">
    <property type="protein sequence ID" value="MFH4973317.1"/>
    <property type="molecule type" value="Genomic_DNA"/>
</dbReference>
<evidence type="ECO:0000313" key="2">
    <source>
        <dbReference type="EMBL" id="MFH4973317.1"/>
    </source>
</evidence>
<proteinExistence type="predicted"/>
<accession>A0ABD6E3A5</accession>
<evidence type="ECO:0000259" key="1">
    <source>
        <dbReference type="PROSITE" id="PS51061"/>
    </source>
</evidence>
<dbReference type="PANTHER" id="PTHR12360">
    <property type="entry name" value="NUCLEAR TRANSCRIPTION FACTOR, X-BOX BINDING 1 NFX1"/>
    <property type="match status" value="1"/>
</dbReference>
<feature type="domain" description="R3H" evidence="1">
    <location>
        <begin position="117"/>
        <end position="186"/>
    </location>
</feature>
<dbReference type="InterPro" id="IPR036867">
    <property type="entry name" value="R3H_dom_sf"/>
</dbReference>
<dbReference type="Gene3D" id="3.30.1370.50">
    <property type="entry name" value="R3H-like domain"/>
    <property type="match status" value="1"/>
</dbReference>
<dbReference type="GO" id="GO:0003676">
    <property type="term" value="F:nucleic acid binding"/>
    <property type="evidence" value="ECO:0007669"/>
    <property type="project" value="UniProtKB-UniRule"/>
</dbReference>
<dbReference type="SUPFAM" id="SSF82708">
    <property type="entry name" value="R3H domain"/>
    <property type="match status" value="1"/>
</dbReference>
<organism evidence="2 3">
    <name type="scientific">Gnathostoma spinigerum</name>
    <dbReference type="NCBI Taxonomy" id="75299"/>
    <lineage>
        <taxon>Eukaryota</taxon>
        <taxon>Metazoa</taxon>
        <taxon>Ecdysozoa</taxon>
        <taxon>Nematoda</taxon>
        <taxon>Chromadorea</taxon>
        <taxon>Rhabditida</taxon>
        <taxon>Spirurina</taxon>
        <taxon>Gnathostomatomorpha</taxon>
        <taxon>Gnathostomatoidea</taxon>
        <taxon>Gnathostomatidae</taxon>
        <taxon>Gnathostoma</taxon>
    </lineage>
</organism>
<dbReference type="Proteomes" id="UP001608902">
    <property type="component" value="Unassembled WGS sequence"/>
</dbReference>
<dbReference type="SMART" id="SM00393">
    <property type="entry name" value="R3H"/>
    <property type="match status" value="1"/>
</dbReference>
<dbReference type="InterPro" id="IPR001374">
    <property type="entry name" value="R3H_dom"/>
</dbReference>